<dbReference type="EMBL" id="SGWQ01000011">
    <property type="protein sequence ID" value="RZS32838.1"/>
    <property type="molecule type" value="Genomic_DNA"/>
</dbReference>
<dbReference type="SUPFAM" id="SSF55961">
    <property type="entry name" value="Bet v1-like"/>
    <property type="match status" value="1"/>
</dbReference>
<keyword evidence="4" id="KW-1185">Reference proteome</keyword>
<dbReference type="Gene3D" id="3.30.530.20">
    <property type="match status" value="1"/>
</dbReference>
<protein>
    <submittedName>
        <fullName evidence="3">Uncharacterized protein YndB with AHSA1/START domain</fullName>
    </submittedName>
</protein>
<dbReference type="AlphaFoldDB" id="A0A4Q7KIU8"/>
<dbReference type="Pfam" id="PF08327">
    <property type="entry name" value="AHSA1"/>
    <property type="match status" value="1"/>
</dbReference>
<proteinExistence type="inferred from homology"/>
<evidence type="ECO:0000256" key="1">
    <source>
        <dbReference type="ARBA" id="ARBA00006817"/>
    </source>
</evidence>
<feature type="domain" description="Activator of Hsp90 ATPase homologue 1/2-like C-terminal" evidence="2">
    <location>
        <begin position="35"/>
        <end position="145"/>
    </location>
</feature>
<organism evidence="3 4">
    <name type="scientific">Herbihabitans rhizosphaerae</name>
    <dbReference type="NCBI Taxonomy" id="1872711"/>
    <lineage>
        <taxon>Bacteria</taxon>
        <taxon>Bacillati</taxon>
        <taxon>Actinomycetota</taxon>
        <taxon>Actinomycetes</taxon>
        <taxon>Pseudonocardiales</taxon>
        <taxon>Pseudonocardiaceae</taxon>
        <taxon>Herbihabitans</taxon>
    </lineage>
</organism>
<comment type="similarity">
    <text evidence="1">Belongs to the AHA1 family.</text>
</comment>
<evidence type="ECO:0000313" key="3">
    <source>
        <dbReference type="EMBL" id="RZS32838.1"/>
    </source>
</evidence>
<evidence type="ECO:0000313" key="4">
    <source>
        <dbReference type="Proteomes" id="UP000294257"/>
    </source>
</evidence>
<sequence length="211" mass="23512">MIDVKHQINAVRRHLGTRKLEAGEARVLTISQSYDTTAEDLWDACTNAERIPRWFLPVTGDLKLGGRYQLEGNAGGTVERCDPPKSFAATWEYDGNVSWIEVRLSAESSERARFELEHVAHVADDWKQFGPGMVGIGWDMLLMGLYLHMSGAGSLSQEEAMAWHFSEEGLAFMAESSDRWRAADVEDGADPEQAKAAADRVYAAYTTQPEE</sequence>
<dbReference type="InterPro" id="IPR023393">
    <property type="entry name" value="START-like_dom_sf"/>
</dbReference>
<evidence type="ECO:0000259" key="2">
    <source>
        <dbReference type="Pfam" id="PF08327"/>
    </source>
</evidence>
<gene>
    <name evidence="3" type="ORF">EV193_111223</name>
</gene>
<dbReference type="Proteomes" id="UP000294257">
    <property type="component" value="Unassembled WGS sequence"/>
</dbReference>
<dbReference type="InterPro" id="IPR013538">
    <property type="entry name" value="ASHA1/2-like_C"/>
</dbReference>
<reference evidence="3 4" key="1">
    <citation type="submission" date="2019-02" db="EMBL/GenBank/DDBJ databases">
        <title>Genomic Encyclopedia of Type Strains, Phase IV (KMG-IV): sequencing the most valuable type-strain genomes for metagenomic binning, comparative biology and taxonomic classification.</title>
        <authorList>
            <person name="Goeker M."/>
        </authorList>
    </citation>
    <scope>NUCLEOTIDE SEQUENCE [LARGE SCALE GENOMIC DNA]</scope>
    <source>
        <strain evidence="3 4">DSM 101727</strain>
    </source>
</reference>
<dbReference type="OrthoDB" id="8117292at2"/>
<name>A0A4Q7KIU8_9PSEU</name>
<dbReference type="RefSeq" id="WP_130347781.1">
    <property type="nucleotide sequence ID" value="NZ_SGWQ01000011.1"/>
</dbReference>
<dbReference type="CDD" id="cd08899">
    <property type="entry name" value="SRPBCC_CalC_Aha1-like_6"/>
    <property type="match status" value="1"/>
</dbReference>
<accession>A0A4Q7KIU8</accession>
<comment type="caution">
    <text evidence="3">The sequence shown here is derived from an EMBL/GenBank/DDBJ whole genome shotgun (WGS) entry which is preliminary data.</text>
</comment>